<organism evidence="2 3">
    <name type="scientific">Pedobacter rhizosphaerae</name>
    <dbReference type="NCBI Taxonomy" id="390241"/>
    <lineage>
        <taxon>Bacteria</taxon>
        <taxon>Pseudomonadati</taxon>
        <taxon>Bacteroidota</taxon>
        <taxon>Sphingobacteriia</taxon>
        <taxon>Sphingobacteriales</taxon>
        <taxon>Sphingobacteriaceae</taxon>
        <taxon>Pedobacter</taxon>
    </lineage>
</organism>
<dbReference type="Pfam" id="PF13751">
    <property type="entry name" value="DDE_Tnp_1_6"/>
    <property type="match status" value="1"/>
</dbReference>
<sequence>MGQRMKHIGDGQRVTTSGFVQLISRYQAPNCEGCPMRGVCHKAAGNRIVEINHGLRKHKQAAKERLNTEQGIKYRKRRPADVEPVFAQLKHNHGFRRFLLKGLSKTEVEIGLLSIAHNLRKWKA</sequence>
<protein>
    <submittedName>
        <fullName evidence="2">Transposase DDE domain-containing protein</fullName>
    </submittedName>
</protein>
<feature type="domain" description="Transposase DDE" evidence="1">
    <location>
        <begin position="2"/>
        <end position="121"/>
    </location>
</feature>
<reference evidence="2 3" key="1">
    <citation type="submission" date="2016-10" db="EMBL/GenBank/DDBJ databases">
        <authorList>
            <person name="de Groot N.N."/>
        </authorList>
    </citation>
    <scope>NUCLEOTIDE SEQUENCE [LARGE SCALE GENOMIC DNA]</scope>
    <source>
        <strain evidence="2 3">DSM 18610</strain>
    </source>
</reference>
<dbReference type="STRING" id="390241.SAMN04488023_1602"/>
<evidence type="ECO:0000259" key="1">
    <source>
        <dbReference type="Pfam" id="PF13751"/>
    </source>
</evidence>
<accession>A0A1H9W6V2</accession>
<dbReference type="PANTHER" id="PTHR33408">
    <property type="entry name" value="TRANSPOSASE"/>
    <property type="match status" value="1"/>
</dbReference>
<dbReference type="AlphaFoldDB" id="A0A1H9W6V2"/>
<gene>
    <name evidence="2" type="ORF">SAMN04488023_1602</name>
</gene>
<dbReference type="InterPro" id="IPR025668">
    <property type="entry name" value="Tnp_DDE_dom"/>
</dbReference>
<dbReference type="PANTHER" id="PTHR33408:SF2">
    <property type="entry name" value="TRANSPOSASE DDE DOMAIN-CONTAINING PROTEIN"/>
    <property type="match status" value="1"/>
</dbReference>
<proteinExistence type="predicted"/>
<dbReference type="EMBL" id="FOGG01000060">
    <property type="protein sequence ID" value="SES29491.1"/>
    <property type="molecule type" value="Genomic_DNA"/>
</dbReference>
<dbReference type="Proteomes" id="UP000199572">
    <property type="component" value="Unassembled WGS sequence"/>
</dbReference>
<keyword evidence="3" id="KW-1185">Reference proteome</keyword>
<evidence type="ECO:0000313" key="2">
    <source>
        <dbReference type="EMBL" id="SES29491.1"/>
    </source>
</evidence>
<name>A0A1H9W6V2_9SPHI</name>
<evidence type="ECO:0000313" key="3">
    <source>
        <dbReference type="Proteomes" id="UP000199572"/>
    </source>
</evidence>